<dbReference type="InterPro" id="IPR016186">
    <property type="entry name" value="C-type_lectin-like/link_sf"/>
</dbReference>
<reference evidence="4" key="1">
    <citation type="submission" date="2025-05" db="UniProtKB">
        <authorList>
            <consortium name="Ensembl"/>
        </authorList>
    </citation>
    <scope>IDENTIFICATION</scope>
</reference>
<keyword evidence="5" id="KW-1185">Reference proteome</keyword>
<dbReference type="CDD" id="cd00037">
    <property type="entry name" value="CLECT"/>
    <property type="match status" value="1"/>
</dbReference>
<evidence type="ECO:0000313" key="4">
    <source>
        <dbReference type="Ensembl" id="ENSKMAP00000003087.1"/>
    </source>
</evidence>
<dbReference type="GeneTree" id="ENSGT00940000162818"/>
<dbReference type="KEGG" id="kmr:108246191"/>
<dbReference type="Ensembl" id="ENSKMAT00000003157.1">
    <property type="protein sequence ID" value="ENSKMAP00000003094.1"/>
    <property type="gene ID" value="ENSKMAG00000002361.1"/>
</dbReference>
<evidence type="ECO:0000256" key="2">
    <source>
        <dbReference type="SAM" id="SignalP"/>
    </source>
</evidence>
<feature type="chain" id="PRO_5044598601" evidence="2">
    <location>
        <begin position="23"/>
        <end position="181"/>
    </location>
</feature>
<dbReference type="SUPFAM" id="SSF56436">
    <property type="entry name" value="C-type lectin-like"/>
    <property type="match status" value="1"/>
</dbReference>
<dbReference type="Proteomes" id="UP000264800">
    <property type="component" value="Unplaced"/>
</dbReference>
<dbReference type="Gene3D" id="3.10.100.10">
    <property type="entry name" value="Mannose-Binding Protein A, subunit A"/>
    <property type="match status" value="1"/>
</dbReference>
<dbReference type="PANTHER" id="PTHR22803">
    <property type="entry name" value="MANNOSE, PHOSPHOLIPASE, LECTIN RECEPTOR RELATED"/>
    <property type="match status" value="1"/>
</dbReference>
<dbReference type="InterPro" id="IPR016187">
    <property type="entry name" value="CTDL_fold"/>
</dbReference>
<dbReference type="Ensembl" id="ENSKMAT00000003150.1">
    <property type="protein sequence ID" value="ENSKMAP00000003087.1"/>
    <property type="gene ID" value="ENSKMAG00000002361.1"/>
</dbReference>
<organism evidence="4 5">
    <name type="scientific">Kryptolebias marmoratus</name>
    <name type="common">Mangrove killifish</name>
    <name type="synonym">Rivulus marmoratus</name>
    <dbReference type="NCBI Taxonomy" id="37003"/>
    <lineage>
        <taxon>Eukaryota</taxon>
        <taxon>Metazoa</taxon>
        <taxon>Chordata</taxon>
        <taxon>Craniata</taxon>
        <taxon>Vertebrata</taxon>
        <taxon>Euteleostomi</taxon>
        <taxon>Actinopterygii</taxon>
        <taxon>Neopterygii</taxon>
        <taxon>Teleostei</taxon>
        <taxon>Neoteleostei</taxon>
        <taxon>Acanthomorphata</taxon>
        <taxon>Ovalentaria</taxon>
        <taxon>Atherinomorphae</taxon>
        <taxon>Cyprinodontiformes</taxon>
        <taxon>Rivulidae</taxon>
        <taxon>Kryptolebias</taxon>
    </lineage>
</organism>
<evidence type="ECO:0000313" key="5">
    <source>
        <dbReference type="Proteomes" id="UP000264800"/>
    </source>
</evidence>
<dbReference type="Pfam" id="PF00059">
    <property type="entry name" value="Lectin_C"/>
    <property type="match status" value="1"/>
</dbReference>
<protein>
    <submittedName>
        <fullName evidence="4">Type-2 ice-structuring protein-like</fullName>
    </submittedName>
</protein>
<evidence type="ECO:0000259" key="3">
    <source>
        <dbReference type="PROSITE" id="PS50041"/>
    </source>
</evidence>
<evidence type="ECO:0000256" key="1">
    <source>
        <dbReference type="ARBA" id="ARBA00023157"/>
    </source>
</evidence>
<dbReference type="AlphaFoldDB" id="A0A3Q3EML0"/>
<dbReference type="PROSITE" id="PS50041">
    <property type="entry name" value="C_TYPE_LECTIN_2"/>
    <property type="match status" value="1"/>
</dbReference>
<dbReference type="SMART" id="SM00034">
    <property type="entry name" value="CLECT"/>
    <property type="match status" value="1"/>
</dbReference>
<keyword evidence="2" id="KW-0732">Signal</keyword>
<feature type="domain" description="C-type lectin" evidence="3">
    <location>
        <begin position="36"/>
        <end position="155"/>
    </location>
</feature>
<dbReference type="InterPro" id="IPR018378">
    <property type="entry name" value="C-type_lectin_CS"/>
</dbReference>
<keyword evidence="1" id="KW-1015">Disulfide bond</keyword>
<feature type="signal peptide" evidence="2">
    <location>
        <begin position="1"/>
        <end position="22"/>
    </location>
</feature>
<dbReference type="GeneID" id="108246191"/>
<proteinExistence type="predicted"/>
<dbReference type="InterPro" id="IPR001304">
    <property type="entry name" value="C-type_lectin-like"/>
</dbReference>
<accession>A0A3Q3EML0</accession>
<dbReference type="PROSITE" id="PS00615">
    <property type="entry name" value="C_TYPE_LECTIN_1"/>
    <property type="match status" value="1"/>
</dbReference>
<dbReference type="InterPro" id="IPR050111">
    <property type="entry name" value="C-type_lectin/snaclec_domain"/>
</dbReference>
<name>A0A3Q3EML0_KRYMA</name>
<dbReference type="RefSeq" id="XP_017289090.1">
    <property type="nucleotide sequence ID" value="XM_017433601.3"/>
</dbReference>
<sequence length="181" mass="21103">MKMPTLPLLLCALVLLNGVAESQGRRRLCPRGWSPAYGRCFKYVSRRLTWAQAERNCLSMRGNLASIRSPGEYKAVQRIILRVDRKLPKAWIGGSDAAQEKMWLWSDGRRMTYTNWCRRQPDNARCNEDCLEMNYSGKKCWNDLNCALARASVCVLKKRTFWRGGFRLRRVGRRILKKPKF</sequence>
<dbReference type="OrthoDB" id="7357196at2759"/>